<evidence type="ECO:0000256" key="1">
    <source>
        <dbReference type="ARBA" id="ARBA00022448"/>
    </source>
</evidence>
<dbReference type="SMART" id="SM00903">
    <property type="entry name" value="Flavin_Reduct"/>
    <property type="match status" value="1"/>
</dbReference>
<dbReference type="GO" id="GO:0005506">
    <property type="term" value="F:iron ion binding"/>
    <property type="evidence" value="ECO:0007669"/>
    <property type="project" value="InterPro"/>
</dbReference>
<keyword evidence="3" id="KW-0249">Electron transport</keyword>
<evidence type="ECO:0000313" key="8">
    <source>
        <dbReference type="Proteomes" id="UP000651482"/>
    </source>
</evidence>
<keyword evidence="1" id="KW-0813">Transport</keyword>
<dbReference type="SUPFAM" id="SSF57802">
    <property type="entry name" value="Rubredoxin-like"/>
    <property type="match status" value="1"/>
</dbReference>
<dbReference type="InterPro" id="IPR018527">
    <property type="entry name" value="Rubredoxin_Fe_BS"/>
</dbReference>
<evidence type="ECO:0000256" key="2">
    <source>
        <dbReference type="ARBA" id="ARBA00022723"/>
    </source>
</evidence>
<dbReference type="EMBL" id="JACRSN010000001">
    <property type="protein sequence ID" value="MBC8532503.1"/>
    <property type="molecule type" value="Genomic_DNA"/>
</dbReference>
<keyword evidence="4" id="KW-0560">Oxidoreductase</keyword>
<dbReference type="PANTHER" id="PTHR30466">
    <property type="entry name" value="FLAVIN REDUCTASE"/>
    <property type="match status" value="1"/>
</dbReference>
<dbReference type="Pfam" id="PF00301">
    <property type="entry name" value="Rubredoxin"/>
    <property type="match status" value="1"/>
</dbReference>
<evidence type="ECO:0000256" key="5">
    <source>
        <dbReference type="ARBA" id="ARBA00023004"/>
    </source>
</evidence>
<dbReference type="Proteomes" id="UP000651482">
    <property type="component" value="Unassembled WGS sequence"/>
</dbReference>
<dbReference type="SUPFAM" id="SSF50475">
    <property type="entry name" value="FMN-binding split barrel"/>
    <property type="match status" value="1"/>
</dbReference>
<evidence type="ECO:0000256" key="4">
    <source>
        <dbReference type="ARBA" id="ARBA00023002"/>
    </source>
</evidence>
<proteinExistence type="predicted"/>
<keyword evidence="5" id="KW-0408">Iron</keyword>
<dbReference type="InterPro" id="IPR002563">
    <property type="entry name" value="Flavin_Rdtase-like_dom"/>
</dbReference>
<feature type="domain" description="Rubredoxin-like" evidence="6">
    <location>
        <begin position="177"/>
        <end position="218"/>
    </location>
</feature>
<dbReference type="PANTHER" id="PTHR30466:SF1">
    <property type="entry name" value="FMN REDUCTASE (NADH) RUTF"/>
    <property type="match status" value="1"/>
</dbReference>
<dbReference type="InterPro" id="IPR024935">
    <property type="entry name" value="Rubredoxin_dom"/>
</dbReference>
<keyword evidence="2" id="KW-0479">Metal-binding</keyword>
<comment type="caution">
    <text evidence="7">The sequence shown here is derived from an EMBL/GenBank/DDBJ whole genome shotgun (WGS) entry which is preliminary data.</text>
</comment>
<dbReference type="PROSITE" id="PS50903">
    <property type="entry name" value="RUBREDOXIN_LIKE"/>
    <property type="match status" value="1"/>
</dbReference>
<evidence type="ECO:0000256" key="3">
    <source>
        <dbReference type="ARBA" id="ARBA00022982"/>
    </source>
</evidence>
<dbReference type="GO" id="GO:0010181">
    <property type="term" value="F:FMN binding"/>
    <property type="evidence" value="ECO:0007669"/>
    <property type="project" value="InterPro"/>
</dbReference>
<accession>A0A926HQR8</accession>
<dbReference type="GO" id="GO:0042602">
    <property type="term" value="F:riboflavin reductase (NADPH) activity"/>
    <property type="evidence" value="ECO:0007669"/>
    <property type="project" value="TreeGrafter"/>
</dbReference>
<gene>
    <name evidence="7" type="ORF">IAG03_00510</name>
</gene>
<dbReference type="PROSITE" id="PS00202">
    <property type="entry name" value="RUBREDOXIN"/>
    <property type="match status" value="1"/>
</dbReference>
<evidence type="ECO:0000313" key="7">
    <source>
        <dbReference type="EMBL" id="MBC8532503.1"/>
    </source>
</evidence>
<name>A0A926HQR8_9FIRM</name>
<dbReference type="InterPro" id="IPR012349">
    <property type="entry name" value="Split_barrel_FMN-bd"/>
</dbReference>
<protein>
    <submittedName>
        <fullName evidence="7">Flavin reductase</fullName>
    </submittedName>
</protein>
<keyword evidence="8" id="KW-1185">Reference proteome</keyword>
<dbReference type="InterPro" id="IPR024934">
    <property type="entry name" value="Rubredoxin-like_dom"/>
</dbReference>
<dbReference type="CDD" id="cd00730">
    <property type="entry name" value="rubredoxin"/>
    <property type="match status" value="1"/>
</dbReference>
<dbReference type="Pfam" id="PF01613">
    <property type="entry name" value="Flavin_Reduct"/>
    <property type="match status" value="1"/>
</dbReference>
<dbReference type="Gene3D" id="2.20.28.10">
    <property type="match status" value="1"/>
</dbReference>
<dbReference type="InterPro" id="IPR050268">
    <property type="entry name" value="NADH-dep_flavin_reductase"/>
</dbReference>
<dbReference type="Gene3D" id="2.30.110.10">
    <property type="entry name" value="Electron Transport, Fmn-binding Protein, Chain A"/>
    <property type="match status" value="1"/>
</dbReference>
<dbReference type="AlphaFoldDB" id="A0A926HQR8"/>
<sequence length="218" mass="23760">MDPKILRALSYGMYAIGVKGKGGPSACIANTVVQVAGTTPPVIAVSIHHDNYSNACIREAGIFTVSILSEDTSGTVIGALGLNSGRSIQKLKNIRHRVLREGVPIIKESACCWMLCKVIGQVETATHTVFLAEVTAGSEAMTGTPMTYAYYRSVIKGVVPQNAPSYEEPDFLTDPETEKYICTICTYVYQNPDVLFEDLPEDWVCPICGAQKSMFKRR</sequence>
<dbReference type="RefSeq" id="WP_249317703.1">
    <property type="nucleotide sequence ID" value="NZ_JACRSN010000001.1"/>
</dbReference>
<reference evidence="7" key="1">
    <citation type="submission" date="2020-08" db="EMBL/GenBank/DDBJ databases">
        <title>Genome public.</title>
        <authorList>
            <person name="Liu C."/>
            <person name="Sun Q."/>
        </authorList>
    </citation>
    <scope>NUCLEOTIDE SEQUENCE</scope>
    <source>
        <strain evidence="7">NSJ-40</strain>
    </source>
</reference>
<evidence type="ECO:0000259" key="6">
    <source>
        <dbReference type="PROSITE" id="PS50903"/>
    </source>
</evidence>
<organism evidence="7 8">
    <name type="scientific">Yeguia hominis</name>
    <dbReference type="NCBI Taxonomy" id="2763662"/>
    <lineage>
        <taxon>Bacteria</taxon>
        <taxon>Bacillati</taxon>
        <taxon>Bacillota</taxon>
        <taxon>Clostridia</taxon>
        <taxon>Eubacteriales</taxon>
        <taxon>Yeguiaceae</taxon>
        <taxon>Yeguia</taxon>
    </lineage>
</organism>